<name>F2NT67_TRES6</name>
<gene>
    <name evidence="5" type="ordered locus">Tresu_1767</name>
</gene>
<evidence type="ECO:0000256" key="4">
    <source>
        <dbReference type="ARBA" id="ARBA00047422"/>
    </source>
</evidence>
<dbReference type="Gene3D" id="3.40.50.150">
    <property type="entry name" value="Vaccinia Virus protein VP39"/>
    <property type="match status" value="1"/>
</dbReference>
<dbReference type="GO" id="GO:0003886">
    <property type="term" value="F:DNA (cytosine-5-)-methyltransferase activity"/>
    <property type="evidence" value="ECO:0007669"/>
    <property type="project" value="UniProtKB-EC"/>
</dbReference>
<dbReference type="OrthoDB" id="9813719at2"/>
<protein>
    <submittedName>
        <fullName evidence="5">C-5 cytosine-specific DNA methylase</fullName>
    </submittedName>
</protein>
<dbReference type="Pfam" id="PF00145">
    <property type="entry name" value="DNA_methylase"/>
    <property type="match status" value="1"/>
</dbReference>
<reference evidence="5 6" key="1">
    <citation type="journal article" date="2011" name="Stand. Genomic Sci.">
        <title>Complete genome sequence of Treponema succinifaciens type strain (6091).</title>
        <authorList>
            <person name="Han C."/>
            <person name="Gronow S."/>
            <person name="Teshima H."/>
            <person name="Lapidus A."/>
            <person name="Nolan M."/>
            <person name="Lucas S."/>
            <person name="Hammon N."/>
            <person name="Deshpande S."/>
            <person name="Cheng J.F."/>
            <person name="Zeytun A."/>
            <person name="Tapia R."/>
            <person name="Goodwin L."/>
            <person name="Pitluck S."/>
            <person name="Liolios K."/>
            <person name="Pagani I."/>
            <person name="Ivanova N."/>
            <person name="Mavromatis K."/>
            <person name="Mikhailova N."/>
            <person name="Huntemann M."/>
            <person name="Pati A."/>
            <person name="Chen A."/>
            <person name="Palaniappan K."/>
            <person name="Land M."/>
            <person name="Hauser L."/>
            <person name="Brambilla E.M."/>
            <person name="Rohde M."/>
            <person name="Goker M."/>
            <person name="Woyke T."/>
            <person name="Bristow J."/>
            <person name="Eisen J.A."/>
            <person name="Markowitz V."/>
            <person name="Hugenholtz P."/>
            <person name="Kyrpides N.C."/>
            <person name="Klenk H.P."/>
            <person name="Detter J.C."/>
        </authorList>
    </citation>
    <scope>NUCLEOTIDE SEQUENCE [LARGE SCALE GENOMIC DNA]</scope>
    <source>
        <strain evidence="6">ATCC 33096 / DSM 2489 / 6091</strain>
    </source>
</reference>
<evidence type="ECO:0000256" key="1">
    <source>
        <dbReference type="ARBA" id="ARBA00022603"/>
    </source>
</evidence>
<dbReference type="EMBL" id="CP002631">
    <property type="protein sequence ID" value="AEB14658.1"/>
    <property type="molecule type" value="Genomic_DNA"/>
</dbReference>
<evidence type="ECO:0000313" key="6">
    <source>
        <dbReference type="Proteomes" id="UP000006852"/>
    </source>
</evidence>
<comment type="catalytic activity">
    <reaction evidence="4">
        <text>a 2'-deoxycytidine in DNA + S-adenosyl-L-methionine = a 5-methyl-2'-deoxycytidine in DNA + S-adenosyl-L-homocysteine + H(+)</text>
        <dbReference type="Rhea" id="RHEA:13681"/>
        <dbReference type="Rhea" id="RHEA-COMP:11369"/>
        <dbReference type="Rhea" id="RHEA-COMP:11370"/>
        <dbReference type="ChEBI" id="CHEBI:15378"/>
        <dbReference type="ChEBI" id="CHEBI:57856"/>
        <dbReference type="ChEBI" id="CHEBI:59789"/>
        <dbReference type="ChEBI" id="CHEBI:85452"/>
        <dbReference type="ChEBI" id="CHEBI:85454"/>
        <dbReference type="EC" id="2.1.1.37"/>
    </reaction>
</comment>
<dbReference type="InterPro" id="IPR001525">
    <property type="entry name" value="C5_MeTfrase"/>
</dbReference>
<keyword evidence="1 5" id="KW-0489">Methyltransferase</keyword>
<organism evidence="5 6">
    <name type="scientific">Treponema succinifaciens (strain ATCC 33096 / DSM 2489 / 6091)</name>
    <dbReference type="NCBI Taxonomy" id="869209"/>
    <lineage>
        <taxon>Bacteria</taxon>
        <taxon>Pseudomonadati</taxon>
        <taxon>Spirochaetota</taxon>
        <taxon>Spirochaetia</taxon>
        <taxon>Spirochaetales</taxon>
        <taxon>Treponemataceae</taxon>
        <taxon>Treponema</taxon>
    </lineage>
</organism>
<evidence type="ECO:0000256" key="3">
    <source>
        <dbReference type="ARBA" id="ARBA00022747"/>
    </source>
</evidence>
<evidence type="ECO:0000256" key="2">
    <source>
        <dbReference type="ARBA" id="ARBA00022679"/>
    </source>
</evidence>
<dbReference type="GO" id="GO:0009307">
    <property type="term" value="P:DNA restriction-modification system"/>
    <property type="evidence" value="ECO:0007669"/>
    <property type="project" value="UniProtKB-KW"/>
</dbReference>
<accession>F2NT67</accession>
<dbReference type="STRING" id="869209.Tresu_1767"/>
<keyword evidence="6" id="KW-1185">Reference proteome</keyword>
<dbReference type="HOGENOM" id="CLU_2617163_0_0_12"/>
<dbReference type="Proteomes" id="UP000006852">
    <property type="component" value="Chromosome"/>
</dbReference>
<dbReference type="GeneID" id="302998910"/>
<dbReference type="InterPro" id="IPR029063">
    <property type="entry name" value="SAM-dependent_MTases_sf"/>
</dbReference>
<dbReference type="AlphaFoldDB" id="F2NT67"/>
<reference evidence="6" key="2">
    <citation type="submission" date="2011-04" db="EMBL/GenBank/DDBJ databases">
        <title>The complete genome of chromosome of Treponema succinifaciens DSM 2489.</title>
        <authorList>
            <person name="Lucas S."/>
            <person name="Copeland A."/>
            <person name="Lapidus A."/>
            <person name="Bruce D."/>
            <person name="Goodwin L."/>
            <person name="Pitluck S."/>
            <person name="Peters L."/>
            <person name="Kyrpides N."/>
            <person name="Mavromatis K."/>
            <person name="Ivanova N."/>
            <person name="Ovchinnikova G."/>
            <person name="Teshima H."/>
            <person name="Detter J.C."/>
            <person name="Tapia R."/>
            <person name="Han C."/>
            <person name="Land M."/>
            <person name="Hauser L."/>
            <person name="Markowitz V."/>
            <person name="Cheng J.-F."/>
            <person name="Hugenholtz P."/>
            <person name="Woyke T."/>
            <person name="Wu D."/>
            <person name="Gronow S."/>
            <person name="Wellnitz S."/>
            <person name="Brambilla E."/>
            <person name="Klenk H.-P."/>
            <person name="Eisen J.A."/>
        </authorList>
    </citation>
    <scope>NUCLEOTIDE SEQUENCE [LARGE SCALE GENOMIC DNA]</scope>
    <source>
        <strain evidence="6">ATCC 33096 / DSM 2489 / 6091</strain>
    </source>
</reference>
<proteinExistence type="predicted"/>
<keyword evidence="3" id="KW-0680">Restriction system</keyword>
<dbReference type="RefSeq" id="WP_013701939.1">
    <property type="nucleotide sequence ID" value="NC_015385.1"/>
</dbReference>
<dbReference type="GO" id="GO:0032259">
    <property type="term" value="P:methylation"/>
    <property type="evidence" value="ECO:0007669"/>
    <property type="project" value="UniProtKB-KW"/>
</dbReference>
<keyword evidence="2" id="KW-0808">Transferase</keyword>
<evidence type="ECO:0000313" key="5">
    <source>
        <dbReference type="EMBL" id="AEB14658.1"/>
    </source>
</evidence>
<dbReference type="SUPFAM" id="SSF53335">
    <property type="entry name" value="S-adenosyl-L-methionine-dependent methyltransferases"/>
    <property type="match status" value="1"/>
</dbReference>
<dbReference type="KEGG" id="tsu:Tresu_1767"/>
<sequence>MSKLNIVDMFCGGGGESTGLIEAAHDYNFDVNMSAINHWERAIETHSKNYPFAEHRCENVQHIQPQTLKASKNTDLMWASPGCQHLWKGLYLMN</sequence>
<dbReference type="eggNOG" id="COG0270">
    <property type="taxonomic scope" value="Bacteria"/>
</dbReference>